<dbReference type="InterPro" id="IPR011011">
    <property type="entry name" value="Znf_FYVE_PHD"/>
</dbReference>
<sequence length="335" mass="36042">MALTAGRKVSTRDTTLPLLLLLDNEINNKCGKCDSEVRDNDRAVACDICEKCFHIGCQVPQILATFIVSHQQGVGSCSSGANLSEPLVSMEDDNRVAGQRSHNTSDQVVRIIGYSHWTRRDRRGGQGGGLAVYHREGLHIDALTVNTPDVMEMMFCASYSLIGAPCFLIVGNLNHNIVLRAFIELTVVQGLHNHVDFPTHQRGGSLDPVLTDLAAGPKAVVELGEGEASVTSRDCVPVLTKSCGNLTVISQEKADLLVQVFSVTLAEYAPSRLCLSCSDPPHFALTPLIMRVCLSVCLSYSVLSSPIMPVCACPPLARILKRFALSPSLVSKGSS</sequence>
<dbReference type="OrthoDB" id="6382830at2759"/>
<name>A0A5B7EFA7_PORTR</name>
<proteinExistence type="predicted"/>
<evidence type="ECO:0008006" key="3">
    <source>
        <dbReference type="Google" id="ProtNLM"/>
    </source>
</evidence>
<keyword evidence="2" id="KW-1185">Reference proteome</keyword>
<organism evidence="1 2">
    <name type="scientific">Portunus trituberculatus</name>
    <name type="common">Swimming crab</name>
    <name type="synonym">Neptunus trituberculatus</name>
    <dbReference type="NCBI Taxonomy" id="210409"/>
    <lineage>
        <taxon>Eukaryota</taxon>
        <taxon>Metazoa</taxon>
        <taxon>Ecdysozoa</taxon>
        <taxon>Arthropoda</taxon>
        <taxon>Crustacea</taxon>
        <taxon>Multicrustacea</taxon>
        <taxon>Malacostraca</taxon>
        <taxon>Eumalacostraca</taxon>
        <taxon>Eucarida</taxon>
        <taxon>Decapoda</taxon>
        <taxon>Pleocyemata</taxon>
        <taxon>Brachyura</taxon>
        <taxon>Eubrachyura</taxon>
        <taxon>Portunoidea</taxon>
        <taxon>Portunidae</taxon>
        <taxon>Portuninae</taxon>
        <taxon>Portunus</taxon>
    </lineage>
</organism>
<dbReference type="Gene3D" id="3.30.40.10">
    <property type="entry name" value="Zinc/RING finger domain, C3HC4 (zinc finger)"/>
    <property type="match status" value="1"/>
</dbReference>
<gene>
    <name evidence="1" type="ORF">E2C01_024622</name>
</gene>
<dbReference type="Proteomes" id="UP000324222">
    <property type="component" value="Unassembled WGS sequence"/>
</dbReference>
<accession>A0A5B7EFA7</accession>
<reference evidence="1 2" key="1">
    <citation type="submission" date="2019-05" db="EMBL/GenBank/DDBJ databases">
        <title>Another draft genome of Portunus trituberculatus and its Hox gene families provides insights of decapod evolution.</title>
        <authorList>
            <person name="Jeong J.-H."/>
            <person name="Song I."/>
            <person name="Kim S."/>
            <person name="Choi T."/>
            <person name="Kim D."/>
            <person name="Ryu S."/>
            <person name="Kim W."/>
        </authorList>
    </citation>
    <scope>NUCLEOTIDE SEQUENCE [LARGE SCALE GENOMIC DNA]</scope>
    <source>
        <tissue evidence="1">Muscle</tissue>
    </source>
</reference>
<dbReference type="SUPFAM" id="SSF57903">
    <property type="entry name" value="FYVE/PHD zinc finger"/>
    <property type="match status" value="1"/>
</dbReference>
<comment type="caution">
    <text evidence="1">The sequence shown here is derived from an EMBL/GenBank/DDBJ whole genome shotgun (WGS) entry which is preliminary data.</text>
</comment>
<protein>
    <recommendedName>
        <fullName evidence="3">Zinc finger PHD-type domain-containing protein</fullName>
    </recommendedName>
</protein>
<dbReference type="EMBL" id="VSRR010002415">
    <property type="protein sequence ID" value="MPC31334.1"/>
    <property type="molecule type" value="Genomic_DNA"/>
</dbReference>
<evidence type="ECO:0000313" key="1">
    <source>
        <dbReference type="EMBL" id="MPC31334.1"/>
    </source>
</evidence>
<dbReference type="AlphaFoldDB" id="A0A5B7EFA7"/>
<evidence type="ECO:0000313" key="2">
    <source>
        <dbReference type="Proteomes" id="UP000324222"/>
    </source>
</evidence>
<dbReference type="InterPro" id="IPR013083">
    <property type="entry name" value="Znf_RING/FYVE/PHD"/>
</dbReference>